<dbReference type="AlphaFoldDB" id="A0A0F2LR61"/>
<protein>
    <submittedName>
        <fullName evidence="1">Uncharacterized protein</fullName>
    </submittedName>
</protein>
<dbReference type="EMBL" id="JZWS01000150">
    <property type="protein sequence ID" value="KJR78276.1"/>
    <property type="molecule type" value="Genomic_DNA"/>
</dbReference>
<name>A0A0F2LR61_9CREN</name>
<comment type="caution">
    <text evidence="1">The sequence shown here is derived from an EMBL/GenBank/DDBJ whole genome shotgun (WGS) entry which is preliminary data.</text>
</comment>
<sequence>MSGEVKQIEAGRVGRGVLQVEEKYGFDFSLYYLNVMLENTGSSVSICYANIQQNVVPFNEIFVFSSNHYFGDTIPTGEGNYTIAFN</sequence>
<organism evidence="1">
    <name type="scientific">Candidatus Aramenus sulfurataquae</name>
    <dbReference type="NCBI Taxonomy" id="1326980"/>
    <lineage>
        <taxon>Archaea</taxon>
        <taxon>Thermoproteota</taxon>
        <taxon>Thermoprotei</taxon>
        <taxon>Sulfolobales</taxon>
        <taxon>Sulfolobaceae</taxon>
        <taxon>Candidatus Aramenus</taxon>
    </lineage>
</organism>
<proteinExistence type="predicted"/>
<accession>A0A0F2LR61</accession>
<gene>
    <name evidence="1" type="ORF">TQ35_08160</name>
</gene>
<reference evidence="1" key="1">
    <citation type="submission" date="2015-03" db="EMBL/GenBank/DDBJ databases">
        <title>Metagenome Sequencing of an Archaeal-Dominated Microbial Community from a Hot Spring at the Los Azufres Geothermal Field, Mexico.</title>
        <authorList>
            <person name="Servin-Garciduenas L.E."/>
            <person name="Martinez-Romero E."/>
        </authorList>
    </citation>
    <scope>NUCLEOTIDE SEQUENCE [LARGE SCALE GENOMIC DNA]</scope>
    <source>
        <strain evidence="1">AZ1-454</strain>
    </source>
</reference>
<evidence type="ECO:0000313" key="1">
    <source>
        <dbReference type="EMBL" id="KJR78276.1"/>
    </source>
</evidence>